<dbReference type="InterPro" id="IPR036873">
    <property type="entry name" value="Rhodanese-like_dom_sf"/>
</dbReference>
<evidence type="ECO:0000259" key="2">
    <source>
        <dbReference type="PROSITE" id="PS50206"/>
    </source>
</evidence>
<dbReference type="Pfam" id="PF00581">
    <property type="entry name" value="Rhodanese"/>
    <property type="match status" value="1"/>
</dbReference>
<dbReference type="CDD" id="cd00158">
    <property type="entry name" value="RHOD"/>
    <property type="match status" value="1"/>
</dbReference>
<dbReference type="InterPro" id="IPR050229">
    <property type="entry name" value="GlpE_sulfurtransferase"/>
</dbReference>
<dbReference type="InterPro" id="IPR001763">
    <property type="entry name" value="Rhodanese-like_dom"/>
</dbReference>
<feature type="chain" id="PRO_5009643476" evidence="1">
    <location>
        <begin position="24"/>
        <end position="238"/>
    </location>
</feature>
<dbReference type="InterPro" id="IPR013766">
    <property type="entry name" value="Thioredoxin_domain"/>
</dbReference>
<gene>
    <name evidence="4" type="ORF">BKM63_22500</name>
</gene>
<dbReference type="CDD" id="cd02947">
    <property type="entry name" value="TRX_family"/>
    <property type="match status" value="1"/>
</dbReference>
<dbReference type="InterPro" id="IPR036249">
    <property type="entry name" value="Thioredoxin-like_sf"/>
</dbReference>
<dbReference type="Proteomes" id="UP000182826">
    <property type="component" value="Unassembled WGS sequence"/>
</dbReference>
<evidence type="ECO:0000259" key="3">
    <source>
        <dbReference type="PROSITE" id="PS51352"/>
    </source>
</evidence>
<keyword evidence="4" id="KW-0808">Transferase</keyword>
<dbReference type="SMART" id="SM00450">
    <property type="entry name" value="RHOD"/>
    <property type="match status" value="1"/>
</dbReference>
<keyword evidence="1" id="KW-0732">Signal</keyword>
<feature type="domain" description="Rhodanese" evidence="2">
    <location>
        <begin position="42"/>
        <end position="132"/>
    </location>
</feature>
<dbReference type="SUPFAM" id="SSF52833">
    <property type="entry name" value="Thioredoxin-like"/>
    <property type="match status" value="1"/>
</dbReference>
<reference evidence="4 5" key="1">
    <citation type="submission" date="2016-10" db="EMBL/GenBank/DDBJ databases">
        <title>Draft Genome Sequence of Rhizobacteria Flavobacterium johnsoniae CI04.</title>
        <authorList>
            <person name="Bravo J.I."/>
            <person name="Lozano G.L."/>
            <person name="Handelsman J."/>
        </authorList>
    </citation>
    <scope>NUCLEOTIDE SEQUENCE [LARGE SCALE GENOMIC DNA]</scope>
    <source>
        <strain evidence="4 5">CI04</strain>
    </source>
</reference>
<dbReference type="AlphaFoldDB" id="A0A1J7BLR6"/>
<sequence>MKNLNFKNSITAFLLIASAIGFSQNKSSNTVSLDVFYSKIQAEKKPQIIDARGPEEFALNHINGAVNFNLESKNYAEQIAKLDKTKPVFTYSIGAGRSVWLADELLKNGFKEAYSLEGGIANWIGSGKPFYSNSKSKLTLAEYNKIIAENKDILVDIGSVYCGACKKVKPVLETIKAQYGNNLKIVEIDLEDNTQVIADLKTIKVFPTLILYQNGKIVFKKEGFENLKKEVDVALAVR</sequence>
<dbReference type="Gene3D" id="3.40.30.10">
    <property type="entry name" value="Glutaredoxin"/>
    <property type="match status" value="1"/>
</dbReference>
<dbReference type="PROSITE" id="PS50206">
    <property type="entry name" value="RHODANESE_3"/>
    <property type="match status" value="1"/>
</dbReference>
<evidence type="ECO:0000313" key="5">
    <source>
        <dbReference type="Proteomes" id="UP000182826"/>
    </source>
</evidence>
<name>A0A1J7BLR6_FLAJO</name>
<proteinExistence type="predicted"/>
<dbReference type="SUPFAM" id="SSF52821">
    <property type="entry name" value="Rhodanese/Cell cycle control phosphatase"/>
    <property type="match status" value="1"/>
</dbReference>
<feature type="signal peptide" evidence="1">
    <location>
        <begin position="1"/>
        <end position="23"/>
    </location>
</feature>
<evidence type="ECO:0000256" key="1">
    <source>
        <dbReference type="SAM" id="SignalP"/>
    </source>
</evidence>
<dbReference type="Gene3D" id="3.40.250.10">
    <property type="entry name" value="Rhodanese-like domain"/>
    <property type="match status" value="1"/>
</dbReference>
<protein>
    <submittedName>
        <fullName evidence="4">Sulfurtransferase</fullName>
    </submittedName>
</protein>
<organism evidence="4 5">
    <name type="scientific">Flavobacterium johnsoniae</name>
    <name type="common">Cytophaga johnsonae</name>
    <dbReference type="NCBI Taxonomy" id="986"/>
    <lineage>
        <taxon>Bacteria</taxon>
        <taxon>Pseudomonadati</taxon>
        <taxon>Bacteroidota</taxon>
        <taxon>Flavobacteriia</taxon>
        <taxon>Flavobacteriales</taxon>
        <taxon>Flavobacteriaceae</taxon>
        <taxon>Flavobacterium</taxon>
    </lineage>
</organism>
<keyword evidence="5" id="KW-1185">Reference proteome</keyword>
<dbReference type="PROSITE" id="PS51352">
    <property type="entry name" value="THIOREDOXIN_2"/>
    <property type="match status" value="1"/>
</dbReference>
<dbReference type="PANTHER" id="PTHR43031:SF1">
    <property type="entry name" value="PYRIDINE NUCLEOTIDE-DISULPHIDE OXIDOREDUCTASE"/>
    <property type="match status" value="1"/>
</dbReference>
<comment type="caution">
    <text evidence="4">The sequence shown here is derived from an EMBL/GenBank/DDBJ whole genome shotgun (WGS) entry which is preliminary data.</text>
</comment>
<feature type="domain" description="Thioredoxin" evidence="3">
    <location>
        <begin position="110"/>
        <end position="238"/>
    </location>
</feature>
<dbReference type="PANTHER" id="PTHR43031">
    <property type="entry name" value="FAD-DEPENDENT OXIDOREDUCTASE"/>
    <property type="match status" value="1"/>
</dbReference>
<dbReference type="RefSeq" id="WP_071638833.1">
    <property type="nucleotide sequence ID" value="NZ_MLFK01000013.1"/>
</dbReference>
<evidence type="ECO:0000313" key="4">
    <source>
        <dbReference type="EMBL" id="OIV39639.1"/>
    </source>
</evidence>
<dbReference type="EMBL" id="MLFK01000013">
    <property type="protein sequence ID" value="OIV39639.1"/>
    <property type="molecule type" value="Genomic_DNA"/>
</dbReference>
<dbReference type="GO" id="GO:0016740">
    <property type="term" value="F:transferase activity"/>
    <property type="evidence" value="ECO:0007669"/>
    <property type="project" value="UniProtKB-KW"/>
</dbReference>
<dbReference type="OrthoDB" id="9808735at2"/>
<accession>A0A1J7BLR6</accession>
<dbReference type="Pfam" id="PF00085">
    <property type="entry name" value="Thioredoxin"/>
    <property type="match status" value="1"/>
</dbReference>